<comment type="caution">
    <text evidence="5">The sequence shown here is derived from an EMBL/GenBank/DDBJ whole genome shotgun (WGS) entry which is preliminary data.</text>
</comment>
<evidence type="ECO:0000256" key="4">
    <source>
        <dbReference type="ARBA" id="ARBA00023002"/>
    </source>
</evidence>
<dbReference type="EMBL" id="JAMZEJ010000002">
    <property type="protein sequence ID" value="MCQ8239820.1"/>
    <property type="molecule type" value="Genomic_DNA"/>
</dbReference>
<dbReference type="InterPro" id="IPR002347">
    <property type="entry name" value="SDR_fam"/>
</dbReference>
<evidence type="ECO:0000256" key="2">
    <source>
        <dbReference type="ARBA" id="ARBA00022490"/>
    </source>
</evidence>
<evidence type="ECO:0000256" key="1">
    <source>
        <dbReference type="ARBA" id="ARBA00004496"/>
    </source>
</evidence>
<keyword evidence="2" id="KW-0963">Cytoplasm</keyword>
<reference evidence="5 6" key="1">
    <citation type="submission" date="2022-06" db="EMBL/GenBank/DDBJ databases">
        <title>Rhizosaccharibacter gen. nov. sp. nov. KSS12, endophytic bacteria isolated from sugarcane.</title>
        <authorList>
            <person name="Pitiwittayakul N."/>
        </authorList>
    </citation>
    <scope>NUCLEOTIDE SEQUENCE [LARGE SCALE GENOMIC DNA]</scope>
    <source>
        <strain evidence="5 6">KSS12</strain>
    </source>
</reference>
<dbReference type="Proteomes" id="UP001524547">
    <property type="component" value="Unassembled WGS sequence"/>
</dbReference>
<dbReference type="Gene3D" id="3.40.50.720">
    <property type="entry name" value="NAD(P)-binding Rossmann-like Domain"/>
    <property type="match status" value="1"/>
</dbReference>
<keyword evidence="3" id="KW-0521">NADP</keyword>
<dbReference type="SUPFAM" id="SSF51735">
    <property type="entry name" value="NAD(P)-binding Rossmann-fold domains"/>
    <property type="match status" value="1"/>
</dbReference>
<name>A0ABT1VWS1_9PROT</name>
<sequence>MSLFILTGASRGLGAALAARLLRDGHEVVAIARGDDPGLAAGSGRLHWIRRDLGALDGLAGWMAELMGSFAAQPSRLILNAGMIEPIAAASALDDGAVEEHLRVNLASPMLLASGFLRATANAPHERRLMAISSGAARRGVPHWSAYCAAKAGLDNFIRSVNAETAHQPDAAPLRAASVAPGVVDTAMQATLRATPFPGDGRFHELHQTGGLSSPDDAAAKLLVLLERDDFGDREIADIRDA</sequence>
<dbReference type="PANTHER" id="PTHR44085">
    <property type="entry name" value="SEPIAPTERIN REDUCTASE"/>
    <property type="match status" value="1"/>
</dbReference>
<dbReference type="InterPro" id="IPR036291">
    <property type="entry name" value="NAD(P)-bd_dom_sf"/>
</dbReference>
<dbReference type="Pfam" id="PF00106">
    <property type="entry name" value="adh_short"/>
    <property type="match status" value="1"/>
</dbReference>
<evidence type="ECO:0000313" key="5">
    <source>
        <dbReference type="EMBL" id="MCQ8239820.1"/>
    </source>
</evidence>
<keyword evidence="4" id="KW-0560">Oxidoreductase</keyword>
<dbReference type="RefSeq" id="WP_422918564.1">
    <property type="nucleotide sequence ID" value="NZ_JAMZEJ010000002.1"/>
</dbReference>
<evidence type="ECO:0000313" key="6">
    <source>
        <dbReference type="Proteomes" id="UP001524547"/>
    </source>
</evidence>
<evidence type="ECO:0000256" key="3">
    <source>
        <dbReference type="ARBA" id="ARBA00022857"/>
    </source>
</evidence>
<dbReference type="PANTHER" id="PTHR44085:SF2">
    <property type="entry name" value="SEPIAPTERIN REDUCTASE"/>
    <property type="match status" value="1"/>
</dbReference>
<comment type="subcellular location">
    <subcellularLocation>
        <location evidence="1">Cytoplasm</location>
    </subcellularLocation>
</comment>
<dbReference type="PRINTS" id="PR00081">
    <property type="entry name" value="GDHRDH"/>
</dbReference>
<protein>
    <submittedName>
        <fullName evidence="5">SDR family NAD(P)-dependent oxidoreductase</fullName>
    </submittedName>
</protein>
<dbReference type="InterPro" id="IPR051721">
    <property type="entry name" value="Biopterin_syn/organic_redct"/>
</dbReference>
<organism evidence="5 6">
    <name type="scientific">Rhizosaccharibacter radicis</name>
    <dbReference type="NCBI Taxonomy" id="2782605"/>
    <lineage>
        <taxon>Bacteria</taxon>
        <taxon>Pseudomonadati</taxon>
        <taxon>Pseudomonadota</taxon>
        <taxon>Alphaproteobacteria</taxon>
        <taxon>Acetobacterales</taxon>
        <taxon>Acetobacteraceae</taxon>
        <taxon>Rhizosaccharibacter</taxon>
    </lineage>
</organism>
<gene>
    <name evidence="5" type="ORF">NFI88_03070</name>
</gene>
<proteinExistence type="predicted"/>
<accession>A0ABT1VWS1</accession>
<keyword evidence="6" id="KW-1185">Reference proteome</keyword>